<organism evidence="8 9">
    <name type="scientific">Desulfofustis glycolicus DSM 9705</name>
    <dbReference type="NCBI Taxonomy" id="1121409"/>
    <lineage>
        <taxon>Bacteria</taxon>
        <taxon>Pseudomonadati</taxon>
        <taxon>Thermodesulfobacteriota</taxon>
        <taxon>Desulfobulbia</taxon>
        <taxon>Desulfobulbales</taxon>
        <taxon>Desulfocapsaceae</taxon>
        <taxon>Desulfofustis</taxon>
    </lineage>
</organism>
<dbReference type="Gene3D" id="3.40.1710.10">
    <property type="entry name" value="abc type-2 transporter like domain"/>
    <property type="match status" value="1"/>
</dbReference>
<keyword evidence="2" id="KW-1003">Cell membrane</keyword>
<evidence type="ECO:0000256" key="3">
    <source>
        <dbReference type="ARBA" id="ARBA00022692"/>
    </source>
</evidence>
<protein>
    <submittedName>
        <fullName evidence="8">ABC-2 type transport system permease protein</fullName>
    </submittedName>
</protein>
<feature type="transmembrane region" description="Helical" evidence="6">
    <location>
        <begin position="295"/>
        <end position="316"/>
    </location>
</feature>
<dbReference type="EMBL" id="FQXS01000014">
    <property type="protein sequence ID" value="SHH89443.1"/>
    <property type="molecule type" value="Genomic_DNA"/>
</dbReference>
<feature type="transmembrane region" description="Helical" evidence="6">
    <location>
        <begin position="21"/>
        <end position="41"/>
    </location>
</feature>
<keyword evidence="5 6" id="KW-0472">Membrane</keyword>
<dbReference type="GO" id="GO:0140359">
    <property type="term" value="F:ABC-type transporter activity"/>
    <property type="evidence" value="ECO:0007669"/>
    <property type="project" value="InterPro"/>
</dbReference>
<sequence length="385" mass="42338">MKQSLARHTIEQWQALCRDPWLLSLVSWVPVLLFVTLWSVFSSNFARNLPVGVVDLDQSRLSRSLIRHYDASPTILLEQRFGDVARGTEAVRRGTVFGLIIIPKDFERDTVSGRSPTVSAMVTGQYLLVGRNVNSALSQAHATFTAGVETVRNLSTISPFPSQALAAAVPIATQVTPLFNSNTNYAQFLVSAMLPAMWQILMVATTIMVLADGRRRDPLCWPGDEPGKRFAGLVLALVPLFLLHGAWYLSWLYVIMGWPMHGSWPILILAQLLTVIGSIGIGALFFLFTLDAARALSIAAFYAASSLAFMGVTFPVTDMVLPARIWRSLVPICHYIEIQIAQVDYGAPLSYQAGQLLWLGGFCITLLFGSARLRRIGAARKEADA</sequence>
<evidence type="ECO:0000313" key="9">
    <source>
        <dbReference type="Proteomes" id="UP000184139"/>
    </source>
</evidence>
<feature type="transmembrane region" description="Helical" evidence="6">
    <location>
        <begin position="185"/>
        <end position="210"/>
    </location>
</feature>
<keyword evidence="3 6" id="KW-0812">Transmembrane</keyword>
<feature type="transmembrane region" description="Helical" evidence="6">
    <location>
        <begin position="230"/>
        <end position="254"/>
    </location>
</feature>
<feature type="transmembrane region" description="Helical" evidence="6">
    <location>
        <begin position="356"/>
        <end position="373"/>
    </location>
</feature>
<dbReference type="PANTHER" id="PTHR30294:SF47">
    <property type="entry name" value="INNER MEMBRANE TRANSPORT PERMEASE YHHJ"/>
    <property type="match status" value="1"/>
</dbReference>
<evidence type="ECO:0000259" key="7">
    <source>
        <dbReference type="Pfam" id="PF12698"/>
    </source>
</evidence>
<keyword evidence="4 6" id="KW-1133">Transmembrane helix</keyword>
<dbReference type="AlphaFoldDB" id="A0A1M5WQZ7"/>
<feature type="transmembrane region" description="Helical" evidence="6">
    <location>
        <begin position="266"/>
        <end position="288"/>
    </location>
</feature>
<dbReference type="InterPro" id="IPR013525">
    <property type="entry name" value="ABC2_TM"/>
</dbReference>
<feature type="domain" description="ABC-2 type transporter transmembrane" evidence="7">
    <location>
        <begin position="237"/>
        <end position="370"/>
    </location>
</feature>
<dbReference type="OrthoDB" id="5328981at2"/>
<dbReference type="Proteomes" id="UP000184139">
    <property type="component" value="Unassembled WGS sequence"/>
</dbReference>
<name>A0A1M5WQZ7_9BACT</name>
<dbReference type="InterPro" id="IPR051449">
    <property type="entry name" value="ABC-2_transporter_component"/>
</dbReference>
<gene>
    <name evidence="8" type="ORF">SAMN02745124_02429</name>
</gene>
<evidence type="ECO:0000256" key="5">
    <source>
        <dbReference type="ARBA" id="ARBA00023136"/>
    </source>
</evidence>
<accession>A0A1M5WQZ7</accession>
<dbReference type="GO" id="GO:0005886">
    <property type="term" value="C:plasma membrane"/>
    <property type="evidence" value="ECO:0007669"/>
    <property type="project" value="UniProtKB-SubCell"/>
</dbReference>
<reference evidence="8 9" key="1">
    <citation type="submission" date="2016-11" db="EMBL/GenBank/DDBJ databases">
        <authorList>
            <person name="Jaros S."/>
            <person name="Januszkiewicz K."/>
            <person name="Wedrychowicz H."/>
        </authorList>
    </citation>
    <scope>NUCLEOTIDE SEQUENCE [LARGE SCALE GENOMIC DNA]</scope>
    <source>
        <strain evidence="8 9">DSM 9705</strain>
    </source>
</reference>
<feature type="domain" description="ABC-2 type transporter transmembrane" evidence="7">
    <location>
        <begin position="21"/>
        <end position="208"/>
    </location>
</feature>
<evidence type="ECO:0000256" key="2">
    <source>
        <dbReference type="ARBA" id="ARBA00022475"/>
    </source>
</evidence>
<evidence type="ECO:0000256" key="4">
    <source>
        <dbReference type="ARBA" id="ARBA00022989"/>
    </source>
</evidence>
<dbReference type="STRING" id="1121409.SAMN02745124_02429"/>
<evidence type="ECO:0000256" key="6">
    <source>
        <dbReference type="SAM" id="Phobius"/>
    </source>
</evidence>
<keyword evidence="9" id="KW-1185">Reference proteome</keyword>
<proteinExistence type="predicted"/>
<dbReference type="Pfam" id="PF12698">
    <property type="entry name" value="ABC2_membrane_3"/>
    <property type="match status" value="2"/>
</dbReference>
<comment type="subcellular location">
    <subcellularLocation>
        <location evidence="1">Cell membrane</location>
        <topology evidence="1">Multi-pass membrane protein</topology>
    </subcellularLocation>
</comment>
<dbReference type="RefSeq" id="WP_073376380.1">
    <property type="nucleotide sequence ID" value="NZ_FQXS01000014.1"/>
</dbReference>
<evidence type="ECO:0000313" key="8">
    <source>
        <dbReference type="EMBL" id="SHH89443.1"/>
    </source>
</evidence>
<dbReference type="PANTHER" id="PTHR30294">
    <property type="entry name" value="MEMBRANE COMPONENT OF ABC TRANSPORTER YHHJ-RELATED"/>
    <property type="match status" value="1"/>
</dbReference>
<evidence type="ECO:0000256" key="1">
    <source>
        <dbReference type="ARBA" id="ARBA00004651"/>
    </source>
</evidence>